<name>A0ABD1E8S9_HYPHA</name>
<proteinExistence type="predicted"/>
<evidence type="ECO:0000313" key="3">
    <source>
        <dbReference type="Proteomes" id="UP001566132"/>
    </source>
</evidence>
<feature type="coiled-coil region" evidence="1">
    <location>
        <begin position="175"/>
        <end position="202"/>
    </location>
</feature>
<dbReference type="AlphaFoldDB" id="A0ABD1E8S9"/>
<keyword evidence="3" id="KW-1185">Reference proteome</keyword>
<reference evidence="2 3" key="1">
    <citation type="submission" date="2024-05" db="EMBL/GenBank/DDBJ databases">
        <title>Genetic variation in Jamaican populations of the coffee berry borer (Hypothenemus hampei).</title>
        <authorList>
            <person name="Errbii M."/>
            <person name="Myrie A."/>
        </authorList>
    </citation>
    <scope>NUCLEOTIDE SEQUENCE [LARGE SCALE GENOMIC DNA]</scope>
    <source>
        <strain evidence="2">JA-Hopewell-2020-01-JO</strain>
        <tissue evidence="2">Whole body</tissue>
    </source>
</reference>
<organism evidence="2 3">
    <name type="scientific">Hypothenemus hampei</name>
    <name type="common">Coffee berry borer</name>
    <dbReference type="NCBI Taxonomy" id="57062"/>
    <lineage>
        <taxon>Eukaryota</taxon>
        <taxon>Metazoa</taxon>
        <taxon>Ecdysozoa</taxon>
        <taxon>Arthropoda</taxon>
        <taxon>Hexapoda</taxon>
        <taxon>Insecta</taxon>
        <taxon>Pterygota</taxon>
        <taxon>Neoptera</taxon>
        <taxon>Endopterygota</taxon>
        <taxon>Coleoptera</taxon>
        <taxon>Polyphaga</taxon>
        <taxon>Cucujiformia</taxon>
        <taxon>Curculionidae</taxon>
        <taxon>Scolytinae</taxon>
        <taxon>Hypothenemus</taxon>
    </lineage>
</organism>
<comment type="caution">
    <text evidence="2">The sequence shown here is derived from an EMBL/GenBank/DDBJ whole genome shotgun (WGS) entry which is preliminary data.</text>
</comment>
<dbReference type="EMBL" id="JBDJPC010000009">
    <property type="protein sequence ID" value="KAL1491009.1"/>
    <property type="molecule type" value="Genomic_DNA"/>
</dbReference>
<accession>A0ABD1E8S9</accession>
<gene>
    <name evidence="2" type="ORF">ABEB36_011671</name>
</gene>
<evidence type="ECO:0000256" key="1">
    <source>
        <dbReference type="SAM" id="Coils"/>
    </source>
</evidence>
<keyword evidence="1" id="KW-0175">Coiled coil</keyword>
<evidence type="ECO:0000313" key="2">
    <source>
        <dbReference type="EMBL" id="KAL1491009.1"/>
    </source>
</evidence>
<protein>
    <submittedName>
        <fullName evidence="2">Uncharacterized protein</fullName>
    </submittedName>
</protein>
<feature type="coiled-coil region" evidence="1">
    <location>
        <begin position="268"/>
        <end position="295"/>
    </location>
</feature>
<sequence length="338" mass="39697">MRIYQTDGTFQDHPCDQAFGWYLEDIVIDEAKPNYEEHNENLKKSARNMRNLFKESMEDLTYKSLDVVVHRAKVHEKTPHNIIMNVVQDGSPRIELNDFEIPDRERLQSLIRPLNPEMQALLSVVSFAKFQRLNIKEIEEDFLRKRVNLRATNTRQFVSSNEIFNNKVNFQLNWRVNTENCREELKKEIQDYHENHEKDKLSLLLEIINSNLKTTFGETSRSDVETSDLGTSILEESRKSSYLDVLNKPSFGLTENIESFIIEAHNDLRDIKESFQESEKKINNLMTEAKALENDLRQTAFLSNFINLLNGDLEKASTMKLPFRMFQNKENLNFNNIL</sequence>
<dbReference type="Proteomes" id="UP001566132">
    <property type="component" value="Unassembled WGS sequence"/>
</dbReference>